<organism evidence="1 2">
    <name type="scientific">Immersiella caudata</name>
    <dbReference type="NCBI Taxonomy" id="314043"/>
    <lineage>
        <taxon>Eukaryota</taxon>
        <taxon>Fungi</taxon>
        <taxon>Dikarya</taxon>
        <taxon>Ascomycota</taxon>
        <taxon>Pezizomycotina</taxon>
        <taxon>Sordariomycetes</taxon>
        <taxon>Sordariomycetidae</taxon>
        <taxon>Sordariales</taxon>
        <taxon>Lasiosphaeriaceae</taxon>
        <taxon>Immersiella</taxon>
    </lineage>
</organism>
<dbReference type="PANTHER" id="PTHR31285:SF0">
    <property type="entry name" value="NICOTINAMIDE MONONUCLEOTIDE ADENYLYLTRANSFERASE"/>
    <property type="match status" value="1"/>
</dbReference>
<keyword evidence="2" id="KW-1185">Reference proteome</keyword>
<comment type="caution">
    <text evidence="1">The sequence shown here is derived from an EMBL/GenBank/DDBJ whole genome shotgun (WGS) entry which is preliminary data.</text>
</comment>
<accession>A0AA39X273</accession>
<dbReference type="Proteomes" id="UP001175000">
    <property type="component" value="Unassembled WGS sequence"/>
</dbReference>
<proteinExistence type="predicted"/>
<feature type="non-terminal residue" evidence="1">
    <location>
        <position position="312"/>
    </location>
</feature>
<dbReference type="GO" id="GO:0016887">
    <property type="term" value="F:ATP hydrolysis activity"/>
    <property type="evidence" value="ECO:0007669"/>
    <property type="project" value="TreeGrafter"/>
</dbReference>
<dbReference type="PANTHER" id="PTHR31285">
    <property type="entry name" value="NICOTINAMIDE MONONUCLEOTIDE ADENYLYLTRANSFERASE"/>
    <property type="match status" value="1"/>
</dbReference>
<sequence length="312" mass="33908">LVDFFAHSITSFQQSTSSFQVICTLPPTSQPTTLHDVSPAPIPPRTKPPCLVILDSSFNPPTRAHLLMATSAFETALRPAGSRLLLLLAINNADKAAKPASFEERMAMMWAFAQDVQTALRSLQHPEQGPTSAPSEVTIPSIDIALSTQPYFHDKSAAIAEDGFYEPETEAEGDTTRSNGRETEQVILAGYDTLIRIFNSKYYTAPEGGVQHGETAMQRALGPFLRRAKLRVTMRTDDEWGGAAEQSAYLEDLVIGEGLVKVGGRKEWGRRIDLVEGGGAVVSSTYARAAAGVEDWERLDGMVSEGVRVVVE</sequence>
<evidence type="ECO:0000313" key="1">
    <source>
        <dbReference type="EMBL" id="KAK0625893.1"/>
    </source>
</evidence>
<feature type="non-terminal residue" evidence="1">
    <location>
        <position position="1"/>
    </location>
</feature>
<evidence type="ECO:0008006" key="3">
    <source>
        <dbReference type="Google" id="ProtNLM"/>
    </source>
</evidence>
<dbReference type="GO" id="GO:0005737">
    <property type="term" value="C:cytoplasm"/>
    <property type="evidence" value="ECO:0007669"/>
    <property type="project" value="TreeGrafter"/>
</dbReference>
<dbReference type="SUPFAM" id="SSF52374">
    <property type="entry name" value="Nucleotidylyl transferase"/>
    <property type="match status" value="1"/>
</dbReference>
<reference evidence="1" key="1">
    <citation type="submission" date="2023-06" db="EMBL/GenBank/DDBJ databases">
        <title>Genome-scale phylogeny and comparative genomics of the fungal order Sordariales.</title>
        <authorList>
            <consortium name="Lawrence Berkeley National Laboratory"/>
            <person name="Hensen N."/>
            <person name="Bonometti L."/>
            <person name="Westerberg I."/>
            <person name="Brannstrom I.O."/>
            <person name="Guillou S."/>
            <person name="Cros-Aarteil S."/>
            <person name="Calhoun S."/>
            <person name="Haridas S."/>
            <person name="Kuo A."/>
            <person name="Mondo S."/>
            <person name="Pangilinan J."/>
            <person name="Riley R."/>
            <person name="Labutti K."/>
            <person name="Andreopoulos B."/>
            <person name="Lipzen A."/>
            <person name="Chen C."/>
            <person name="Yanf M."/>
            <person name="Daum C."/>
            <person name="Ng V."/>
            <person name="Clum A."/>
            <person name="Steindorff A."/>
            <person name="Ohm R."/>
            <person name="Martin F."/>
            <person name="Silar P."/>
            <person name="Natvig D."/>
            <person name="Lalanne C."/>
            <person name="Gautier V."/>
            <person name="Ament-Velasquez S.L."/>
            <person name="Kruys A."/>
            <person name="Hutchinson M.I."/>
            <person name="Powell A.J."/>
            <person name="Barry K."/>
            <person name="Miller A.N."/>
            <person name="Grigoriev I.V."/>
            <person name="Debuchy R."/>
            <person name="Gladieux P."/>
            <person name="Thoren M.H."/>
            <person name="Johannesson H."/>
        </authorList>
    </citation>
    <scope>NUCLEOTIDE SEQUENCE</scope>
    <source>
        <strain evidence="1">CBS 606.72</strain>
    </source>
</reference>
<dbReference type="AlphaFoldDB" id="A0AA39X273"/>
<dbReference type="Gene3D" id="3.40.50.620">
    <property type="entry name" value="HUPs"/>
    <property type="match status" value="1"/>
</dbReference>
<protein>
    <recommendedName>
        <fullName evidence="3">Nicotinamide-nucleotide adenylyltransferase</fullName>
    </recommendedName>
</protein>
<dbReference type="EMBL" id="JAULSU010000002">
    <property type="protein sequence ID" value="KAK0625893.1"/>
    <property type="molecule type" value="Genomic_DNA"/>
</dbReference>
<dbReference type="GO" id="GO:0000309">
    <property type="term" value="F:nicotinamide-nucleotide adenylyltransferase activity"/>
    <property type="evidence" value="ECO:0007669"/>
    <property type="project" value="TreeGrafter"/>
</dbReference>
<dbReference type="GO" id="GO:0005634">
    <property type="term" value="C:nucleus"/>
    <property type="evidence" value="ECO:0007669"/>
    <property type="project" value="TreeGrafter"/>
</dbReference>
<evidence type="ECO:0000313" key="2">
    <source>
        <dbReference type="Proteomes" id="UP001175000"/>
    </source>
</evidence>
<dbReference type="InterPro" id="IPR014729">
    <property type="entry name" value="Rossmann-like_a/b/a_fold"/>
</dbReference>
<gene>
    <name evidence="1" type="ORF">B0T14DRAFT_404993</name>
</gene>
<name>A0AA39X273_9PEZI</name>